<accession>A0ABS1D6E5</accession>
<evidence type="ECO:0000256" key="8">
    <source>
        <dbReference type="ARBA" id="ARBA00049339"/>
    </source>
</evidence>
<organism evidence="13 14">
    <name type="scientific">Paracraurococcus ruber</name>
    <dbReference type="NCBI Taxonomy" id="77675"/>
    <lineage>
        <taxon>Bacteria</taxon>
        <taxon>Pseudomonadati</taxon>
        <taxon>Pseudomonadota</taxon>
        <taxon>Alphaproteobacteria</taxon>
        <taxon>Acetobacterales</taxon>
        <taxon>Roseomonadaceae</taxon>
        <taxon>Paracraurococcus</taxon>
    </lineage>
</organism>
<protein>
    <recommendedName>
        <fullName evidence="9">Arginine--tRNA ligase</fullName>
        <ecNumber evidence="9">6.1.1.19</ecNumber>
    </recommendedName>
    <alternativeName>
        <fullName evidence="9">Arginyl-tRNA synthetase</fullName>
        <shortName evidence="9">ArgRS</shortName>
    </alternativeName>
</protein>
<dbReference type="PANTHER" id="PTHR11956">
    <property type="entry name" value="ARGINYL-TRNA SYNTHETASE"/>
    <property type="match status" value="1"/>
</dbReference>
<dbReference type="PROSITE" id="PS00178">
    <property type="entry name" value="AA_TRNA_LIGASE_I"/>
    <property type="match status" value="1"/>
</dbReference>
<dbReference type="InterPro" id="IPR014729">
    <property type="entry name" value="Rossmann-like_a/b/a_fold"/>
</dbReference>
<proteinExistence type="inferred from homology"/>
<evidence type="ECO:0000256" key="1">
    <source>
        <dbReference type="ARBA" id="ARBA00005594"/>
    </source>
</evidence>
<gene>
    <name evidence="9" type="primary">argS</name>
    <name evidence="13" type="ORF">CKO45_26960</name>
</gene>
<keyword evidence="4 9" id="KW-0547">Nucleotide-binding</keyword>
<dbReference type="Gene3D" id="3.30.1360.70">
    <property type="entry name" value="Arginyl tRNA synthetase N-terminal domain"/>
    <property type="match status" value="1"/>
</dbReference>
<dbReference type="EC" id="6.1.1.19" evidence="9"/>
<dbReference type="PRINTS" id="PR01038">
    <property type="entry name" value="TRNASYNTHARG"/>
</dbReference>
<sequence length="631" mass="68486">MTDHDIFAALRRRTVAALAELLPDLPADAFARVQMEPPRDPSHGDMATNAALVVGKLARQAPPKLAAALAERLAALPEVESAAPAGPGFVNLRLRESFLLAQLPVILAEGERYGDGTASAGRRINVEYVSANPTGPMHVGHCRGAVVGDALANLLAKAGWAVTKEYYINDAGAQVQALAMAAYWRYLQALLDTREGQDFAASGPAPLRDFAASARDREAFERTHGIALQYGGDYLVPVGQALHARFGFGLVPESGGEPAPATLTAIRDFTVERMMESIREDLAALGVTGQHFVSEAQLVREGKLEQAEKVLSYKGLIYRGVLEPPKGKTPEDWEPREQTLFRATQFGDEVDRPLRKSDGSGTYFANDIANHLHKLERGFAELVHVWGADHGGYVKRMQAAVAALSSGTVPLDVVLTQIVRVMKDGEPVRMSKRAGTFVTLRDLLEMVAEKVANPGEARDAVRFTMLTRKSDAQMEFDLDKVVEQSRENPVFYVQYAYARCMSVLRGAEALLGAKATNDTFPAVAAGLAASPLESLADPAELALIRRLTTWPRTVEAAAIAREPHRIAFFLHDLAGDFHVLWNKGRDDATLRFIRADEPEATRARLALVAATGTVIRSGLAVMGVTPVEEMR</sequence>
<evidence type="ECO:0000313" key="14">
    <source>
        <dbReference type="Proteomes" id="UP000697995"/>
    </source>
</evidence>
<keyword evidence="3 9" id="KW-0436">Ligase</keyword>
<keyword evidence="7 9" id="KW-0030">Aminoacyl-tRNA synthetase</keyword>
<dbReference type="SUPFAM" id="SSF55190">
    <property type="entry name" value="Arginyl-tRNA synthetase (ArgRS), N-terminal 'additional' domain"/>
    <property type="match status" value="1"/>
</dbReference>
<evidence type="ECO:0000259" key="11">
    <source>
        <dbReference type="SMART" id="SM00836"/>
    </source>
</evidence>
<keyword evidence="14" id="KW-1185">Reference proteome</keyword>
<dbReference type="InterPro" id="IPR001412">
    <property type="entry name" value="aa-tRNA-synth_I_CS"/>
</dbReference>
<dbReference type="GO" id="GO:0016874">
    <property type="term" value="F:ligase activity"/>
    <property type="evidence" value="ECO:0007669"/>
    <property type="project" value="UniProtKB-KW"/>
</dbReference>
<dbReference type="EMBL" id="NRSG01000384">
    <property type="protein sequence ID" value="MBK1661837.1"/>
    <property type="molecule type" value="Genomic_DNA"/>
</dbReference>
<dbReference type="Gene3D" id="3.40.50.620">
    <property type="entry name" value="HUPs"/>
    <property type="match status" value="1"/>
</dbReference>
<evidence type="ECO:0000259" key="12">
    <source>
        <dbReference type="SMART" id="SM01016"/>
    </source>
</evidence>
<reference evidence="13 14" key="1">
    <citation type="journal article" date="2020" name="Microorganisms">
        <title>Osmotic Adaptation and Compatible Solute Biosynthesis of Phototrophic Bacteria as Revealed from Genome Analyses.</title>
        <authorList>
            <person name="Imhoff J.F."/>
            <person name="Rahn T."/>
            <person name="Kunzel S."/>
            <person name="Keller A."/>
            <person name="Neulinger S.C."/>
        </authorList>
    </citation>
    <scope>NUCLEOTIDE SEQUENCE [LARGE SCALE GENOMIC DNA]</scope>
    <source>
        <strain evidence="13 14">DSM 15382</strain>
    </source>
</reference>
<comment type="subunit">
    <text evidence="9">Monomer.</text>
</comment>
<keyword evidence="6 9" id="KW-0648">Protein biosynthesis</keyword>
<dbReference type="Pfam" id="PF00750">
    <property type="entry name" value="tRNA-synt_1d"/>
    <property type="match status" value="1"/>
</dbReference>
<dbReference type="InterPro" id="IPR001278">
    <property type="entry name" value="Arg-tRNA-ligase"/>
</dbReference>
<dbReference type="Proteomes" id="UP000697995">
    <property type="component" value="Unassembled WGS sequence"/>
</dbReference>
<dbReference type="InterPro" id="IPR035684">
    <property type="entry name" value="ArgRS_core"/>
</dbReference>
<dbReference type="Gene3D" id="1.10.730.10">
    <property type="entry name" value="Isoleucyl-tRNA Synthetase, Domain 1"/>
    <property type="match status" value="1"/>
</dbReference>
<evidence type="ECO:0000256" key="4">
    <source>
        <dbReference type="ARBA" id="ARBA00022741"/>
    </source>
</evidence>
<comment type="similarity">
    <text evidence="1 9 10">Belongs to the class-I aminoacyl-tRNA synthetase family.</text>
</comment>
<name>A0ABS1D6E5_9PROT</name>
<dbReference type="InterPro" id="IPR005148">
    <property type="entry name" value="Arg-tRNA-synth_N"/>
</dbReference>
<comment type="subcellular location">
    <subcellularLocation>
        <location evidence="9">Cytoplasm</location>
    </subcellularLocation>
</comment>
<evidence type="ECO:0000256" key="9">
    <source>
        <dbReference type="HAMAP-Rule" id="MF_00123"/>
    </source>
</evidence>
<comment type="caution">
    <text evidence="13">The sequence shown here is derived from an EMBL/GenBank/DDBJ whole genome shotgun (WGS) entry which is preliminary data.</text>
</comment>
<dbReference type="InterPro" id="IPR036695">
    <property type="entry name" value="Arg-tRNA-synth_N_sf"/>
</dbReference>
<evidence type="ECO:0000256" key="10">
    <source>
        <dbReference type="RuleBase" id="RU363038"/>
    </source>
</evidence>
<dbReference type="SMART" id="SM01016">
    <property type="entry name" value="Arg_tRNA_synt_N"/>
    <property type="match status" value="1"/>
</dbReference>
<feature type="short sequence motif" description="'HIGH' region" evidence="9">
    <location>
        <begin position="131"/>
        <end position="141"/>
    </location>
</feature>
<dbReference type="InterPro" id="IPR009080">
    <property type="entry name" value="tRNAsynth_Ia_anticodon-bd"/>
</dbReference>
<dbReference type="Pfam" id="PF05746">
    <property type="entry name" value="DALR_1"/>
    <property type="match status" value="1"/>
</dbReference>
<dbReference type="Pfam" id="PF03485">
    <property type="entry name" value="Arg_tRNA_synt_N"/>
    <property type="match status" value="1"/>
</dbReference>
<evidence type="ECO:0000256" key="6">
    <source>
        <dbReference type="ARBA" id="ARBA00022917"/>
    </source>
</evidence>
<dbReference type="PANTHER" id="PTHR11956:SF5">
    <property type="entry name" value="ARGININE--TRNA LIGASE, CYTOPLASMIC"/>
    <property type="match status" value="1"/>
</dbReference>
<evidence type="ECO:0000256" key="3">
    <source>
        <dbReference type="ARBA" id="ARBA00022598"/>
    </source>
</evidence>
<keyword evidence="2 9" id="KW-0963">Cytoplasm</keyword>
<dbReference type="HAMAP" id="MF_00123">
    <property type="entry name" value="Arg_tRNA_synth"/>
    <property type="match status" value="1"/>
</dbReference>
<feature type="domain" description="Arginyl tRNA synthetase N-terminal" evidence="12">
    <location>
        <begin position="8"/>
        <end position="94"/>
    </location>
</feature>
<evidence type="ECO:0000256" key="7">
    <source>
        <dbReference type="ARBA" id="ARBA00023146"/>
    </source>
</evidence>
<dbReference type="SMART" id="SM00836">
    <property type="entry name" value="DALR_1"/>
    <property type="match status" value="1"/>
</dbReference>
<evidence type="ECO:0000256" key="5">
    <source>
        <dbReference type="ARBA" id="ARBA00022840"/>
    </source>
</evidence>
<dbReference type="SUPFAM" id="SSF47323">
    <property type="entry name" value="Anticodon-binding domain of a subclass of class I aminoacyl-tRNA synthetases"/>
    <property type="match status" value="1"/>
</dbReference>
<keyword evidence="5 9" id="KW-0067">ATP-binding</keyword>
<evidence type="ECO:0000256" key="2">
    <source>
        <dbReference type="ARBA" id="ARBA00022490"/>
    </source>
</evidence>
<comment type="catalytic activity">
    <reaction evidence="8 9">
        <text>tRNA(Arg) + L-arginine + ATP = L-arginyl-tRNA(Arg) + AMP + diphosphate</text>
        <dbReference type="Rhea" id="RHEA:20301"/>
        <dbReference type="Rhea" id="RHEA-COMP:9658"/>
        <dbReference type="Rhea" id="RHEA-COMP:9673"/>
        <dbReference type="ChEBI" id="CHEBI:30616"/>
        <dbReference type="ChEBI" id="CHEBI:32682"/>
        <dbReference type="ChEBI" id="CHEBI:33019"/>
        <dbReference type="ChEBI" id="CHEBI:78442"/>
        <dbReference type="ChEBI" id="CHEBI:78513"/>
        <dbReference type="ChEBI" id="CHEBI:456215"/>
        <dbReference type="EC" id="6.1.1.19"/>
    </reaction>
</comment>
<evidence type="ECO:0000313" key="13">
    <source>
        <dbReference type="EMBL" id="MBK1661837.1"/>
    </source>
</evidence>
<feature type="domain" description="DALR anticodon binding" evidence="11">
    <location>
        <begin position="493"/>
        <end position="630"/>
    </location>
</feature>
<dbReference type="CDD" id="cd00671">
    <property type="entry name" value="ArgRS_core"/>
    <property type="match status" value="1"/>
</dbReference>
<dbReference type="SUPFAM" id="SSF52374">
    <property type="entry name" value="Nucleotidylyl transferase"/>
    <property type="match status" value="1"/>
</dbReference>
<dbReference type="RefSeq" id="WP_133219411.1">
    <property type="nucleotide sequence ID" value="NZ_NRSG01000384.1"/>
</dbReference>
<dbReference type="InterPro" id="IPR008909">
    <property type="entry name" value="DALR_anticod-bd"/>
</dbReference>